<name>A0A1G2CKB5_9BACT</name>
<evidence type="ECO:0000256" key="1">
    <source>
        <dbReference type="SAM" id="MobiDB-lite"/>
    </source>
</evidence>
<feature type="region of interest" description="Disordered" evidence="1">
    <location>
        <begin position="1"/>
        <end position="28"/>
    </location>
</feature>
<comment type="caution">
    <text evidence="2">The sequence shown here is derived from an EMBL/GenBank/DDBJ whole genome shotgun (WGS) entry which is preliminary data.</text>
</comment>
<reference evidence="2 3" key="1">
    <citation type="journal article" date="2016" name="Nat. Commun.">
        <title>Thousands of microbial genomes shed light on interconnected biogeochemical processes in an aquifer system.</title>
        <authorList>
            <person name="Anantharaman K."/>
            <person name="Brown C.T."/>
            <person name="Hug L.A."/>
            <person name="Sharon I."/>
            <person name="Castelle C.J."/>
            <person name="Probst A.J."/>
            <person name="Thomas B.C."/>
            <person name="Singh A."/>
            <person name="Wilkins M.J."/>
            <person name="Karaoz U."/>
            <person name="Brodie E.L."/>
            <person name="Williams K.H."/>
            <person name="Hubbard S.S."/>
            <person name="Banfield J.F."/>
        </authorList>
    </citation>
    <scope>NUCLEOTIDE SEQUENCE [LARGE SCALE GENOMIC DNA]</scope>
</reference>
<sequence length="74" mass="8532">MGDVIKVDFGGDKKDDDNAKDSPNKRDLIQRKMENEPGILFGAYRYSSQTRYFVINTKQLRVLKTTFLGPVNNY</sequence>
<dbReference type="EMBL" id="MHKZ01000005">
    <property type="protein sequence ID" value="OGZ01170.1"/>
    <property type="molecule type" value="Genomic_DNA"/>
</dbReference>
<dbReference type="AlphaFoldDB" id="A0A1G2CKB5"/>
<proteinExistence type="predicted"/>
<protein>
    <submittedName>
        <fullName evidence="2">Uncharacterized protein</fullName>
    </submittedName>
</protein>
<evidence type="ECO:0000313" key="3">
    <source>
        <dbReference type="Proteomes" id="UP000176287"/>
    </source>
</evidence>
<accession>A0A1G2CKB5</accession>
<gene>
    <name evidence="2" type="ORF">A3B13_03620</name>
</gene>
<dbReference type="Proteomes" id="UP000176287">
    <property type="component" value="Unassembled WGS sequence"/>
</dbReference>
<organism evidence="2 3">
    <name type="scientific">Candidatus Liptonbacteria bacterium RIFCSPLOWO2_01_FULL_45_15</name>
    <dbReference type="NCBI Taxonomy" id="1798649"/>
    <lineage>
        <taxon>Bacteria</taxon>
        <taxon>Candidatus Liptoniibacteriota</taxon>
    </lineage>
</organism>
<evidence type="ECO:0000313" key="2">
    <source>
        <dbReference type="EMBL" id="OGZ01170.1"/>
    </source>
</evidence>